<dbReference type="STRING" id="1210090.GCA_001613185_01015"/>
<evidence type="ECO:0000256" key="1">
    <source>
        <dbReference type="SAM" id="MobiDB-lite"/>
    </source>
</evidence>
<dbReference type="Gene3D" id="3.10.105.10">
    <property type="entry name" value="Dipeptide-binding Protein, Domain 3"/>
    <property type="match status" value="1"/>
</dbReference>
<dbReference type="Pfam" id="PF00496">
    <property type="entry name" value="SBP_bac_5"/>
    <property type="match status" value="1"/>
</dbReference>
<protein>
    <submittedName>
        <fullName evidence="3">Oligopeptide transport system substrate-binding protein</fullName>
    </submittedName>
</protein>
<name>A0A366E1W7_9NOCA</name>
<reference evidence="3 4" key="1">
    <citation type="submission" date="2018-06" db="EMBL/GenBank/DDBJ databases">
        <title>Genomic Encyclopedia of Type Strains, Phase IV (KMG-IV): sequencing the most valuable type-strain genomes for metagenomic binning, comparative biology and taxonomic classification.</title>
        <authorList>
            <person name="Goeker M."/>
        </authorList>
    </citation>
    <scope>NUCLEOTIDE SEQUENCE [LARGE SCALE GENOMIC DNA]</scope>
    <source>
        <strain evidence="3 4">DSM 44599</strain>
    </source>
</reference>
<dbReference type="Gene3D" id="3.90.76.10">
    <property type="entry name" value="Dipeptide-binding Protein, Domain 1"/>
    <property type="match status" value="1"/>
</dbReference>
<sequence length="541" mass="58508">MSTHHATGGPPVRIRSLARRVVAGALALSSLALLTVACSEEQETGDRGIISYNGTEPQRPLVPGDATDRDTVKIVGALFTGLVEYDTDTAEPRNAVAESITTADSRVYTITLRPGWTFHDGSPVTATSFVDAWNHTAYGPNALQGGPYLSNIAGYSEVHAGAATEMSGLRVVDDRTFEVTLSAPLSAFPTQLGYAAYFPLPASFFADPDGSARHPIGNGPFRFASHEPGANIVVHRYDEYGGARKPQVEGVEFRFYAALEDAYADVVAGALDYLDFVPADALAGGRYKAELPGRNLSHTYLGVQSLSFPVYDSRYADPRLRQAISMAIDRKYVVDKAFDGDKILADGLVPAKVPGHVANQCGDLCVHDPARARELFEATGFRGPIELSSNDDSANQVWIDATCETITAALGRECRYAPVPTFGEFRARINERTMTTVFRSGWVADYPSIENFLNPVFRTGAGVNGTGYSNPEVDALLAAADAAPTEREGWARYQQAERLILADMPAIPLWFQKVQSGWSTRITDVAVSQLLQLDLFAVRLA</sequence>
<comment type="caution">
    <text evidence="3">The sequence shown here is derived from an EMBL/GenBank/DDBJ whole genome shotgun (WGS) entry which is preliminary data.</text>
</comment>
<proteinExistence type="predicted"/>
<dbReference type="AlphaFoldDB" id="A0A366E1W7"/>
<dbReference type="PANTHER" id="PTHR30290:SF83">
    <property type="entry name" value="ABC TRANSPORTER SUBSTRATE-BINDING PROTEIN"/>
    <property type="match status" value="1"/>
</dbReference>
<keyword evidence="4" id="KW-1185">Reference proteome</keyword>
<dbReference type="GO" id="GO:0042597">
    <property type="term" value="C:periplasmic space"/>
    <property type="evidence" value="ECO:0007669"/>
    <property type="project" value="UniProtKB-ARBA"/>
</dbReference>
<dbReference type="EMBL" id="QNRE01000001">
    <property type="protein sequence ID" value="RBO96287.1"/>
    <property type="molecule type" value="Genomic_DNA"/>
</dbReference>
<gene>
    <name evidence="3" type="ORF">DFR74_101298</name>
</gene>
<dbReference type="Proteomes" id="UP000252586">
    <property type="component" value="Unassembled WGS sequence"/>
</dbReference>
<organism evidence="3 4">
    <name type="scientific">Nocardia puris</name>
    <dbReference type="NCBI Taxonomy" id="208602"/>
    <lineage>
        <taxon>Bacteria</taxon>
        <taxon>Bacillati</taxon>
        <taxon>Actinomycetota</taxon>
        <taxon>Actinomycetes</taxon>
        <taxon>Mycobacteriales</taxon>
        <taxon>Nocardiaceae</taxon>
        <taxon>Nocardia</taxon>
    </lineage>
</organism>
<dbReference type="Gene3D" id="3.40.190.10">
    <property type="entry name" value="Periplasmic binding protein-like II"/>
    <property type="match status" value="1"/>
</dbReference>
<feature type="region of interest" description="Disordered" evidence="1">
    <location>
        <begin position="48"/>
        <end position="67"/>
    </location>
</feature>
<dbReference type="GO" id="GO:0015833">
    <property type="term" value="P:peptide transport"/>
    <property type="evidence" value="ECO:0007669"/>
    <property type="project" value="TreeGrafter"/>
</dbReference>
<dbReference type="SUPFAM" id="SSF53850">
    <property type="entry name" value="Periplasmic binding protein-like II"/>
    <property type="match status" value="1"/>
</dbReference>
<dbReference type="InterPro" id="IPR030678">
    <property type="entry name" value="Peptide/Ni-bd"/>
</dbReference>
<feature type="domain" description="Solute-binding protein family 5" evidence="2">
    <location>
        <begin position="91"/>
        <end position="460"/>
    </location>
</feature>
<dbReference type="GO" id="GO:0043190">
    <property type="term" value="C:ATP-binding cassette (ABC) transporter complex"/>
    <property type="evidence" value="ECO:0007669"/>
    <property type="project" value="InterPro"/>
</dbReference>
<dbReference type="PANTHER" id="PTHR30290">
    <property type="entry name" value="PERIPLASMIC BINDING COMPONENT OF ABC TRANSPORTER"/>
    <property type="match status" value="1"/>
</dbReference>
<dbReference type="InterPro" id="IPR039424">
    <property type="entry name" value="SBP_5"/>
</dbReference>
<accession>A0A366E1W7</accession>
<evidence type="ECO:0000313" key="3">
    <source>
        <dbReference type="EMBL" id="RBO96287.1"/>
    </source>
</evidence>
<dbReference type="OrthoDB" id="9046151at2"/>
<evidence type="ECO:0000313" key="4">
    <source>
        <dbReference type="Proteomes" id="UP000252586"/>
    </source>
</evidence>
<dbReference type="CDD" id="cd00995">
    <property type="entry name" value="PBP2_NikA_DppA_OppA_like"/>
    <property type="match status" value="1"/>
</dbReference>
<dbReference type="InterPro" id="IPR000914">
    <property type="entry name" value="SBP_5_dom"/>
</dbReference>
<dbReference type="PIRSF" id="PIRSF002741">
    <property type="entry name" value="MppA"/>
    <property type="match status" value="1"/>
</dbReference>
<dbReference type="RefSeq" id="WP_084537348.1">
    <property type="nucleotide sequence ID" value="NZ_QNRE01000001.1"/>
</dbReference>
<evidence type="ECO:0000259" key="2">
    <source>
        <dbReference type="Pfam" id="PF00496"/>
    </source>
</evidence>
<dbReference type="GO" id="GO:1904680">
    <property type="term" value="F:peptide transmembrane transporter activity"/>
    <property type="evidence" value="ECO:0007669"/>
    <property type="project" value="TreeGrafter"/>
</dbReference>